<dbReference type="RefSeq" id="WP_167473441.1">
    <property type="nucleotide sequence ID" value="NZ_CP046172.1"/>
</dbReference>
<dbReference type="AlphaFoldDB" id="A0A6G9YBD6"/>
<gene>
    <name evidence="1" type="ORF">F5544_12875</name>
</gene>
<proteinExistence type="predicted"/>
<sequence length="96" mass="10474">MARTGAVGYLRRDIAGTRQQWDETQIRSLAKRLGFDLRKTITFCARTERPVERLSAALGALGVDTLFVPSLDHFDGGEIPATLRAVTVITVSDNAA</sequence>
<evidence type="ECO:0000313" key="1">
    <source>
        <dbReference type="EMBL" id="QIS10464.1"/>
    </source>
</evidence>
<evidence type="ECO:0000313" key="2">
    <source>
        <dbReference type="Proteomes" id="UP000503540"/>
    </source>
</evidence>
<dbReference type="Proteomes" id="UP000503540">
    <property type="component" value="Chromosome"/>
</dbReference>
<evidence type="ECO:0008006" key="3">
    <source>
        <dbReference type="Google" id="ProtNLM"/>
    </source>
</evidence>
<protein>
    <recommendedName>
        <fullName evidence="3">Resolvase/invertase-type recombinase catalytic domain-containing protein</fullName>
    </recommendedName>
</protein>
<organism evidence="1 2">
    <name type="scientific">Nocardia arthritidis</name>
    <dbReference type="NCBI Taxonomy" id="228602"/>
    <lineage>
        <taxon>Bacteria</taxon>
        <taxon>Bacillati</taxon>
        <taxon>Actinomycetota</taxon>
        <taxon>Actinomycetes</taxon>
        <taxon>Mycobacteriales</taxon>
        <taxon>Nocardiaceae</taxon>
        <taxon>Nocardia</taxon>
    </lineage>
</organism>
<dbReference type="EMBL" id="CP046172">
    <property type="protein sequence ID" value="QIS10464.1"/>
    <property type="molecule type" value="Genomic_DNA"/>
</dbReference>
<reference evidence="1 2" key="1">
    <citation type="journal article" date="2019" name="ACS Chem. Biol.">
        <title>Identification and Mobilization of a Cryptic Antibiotic Biosynthesis Gene Locus from a Human-Pathogenic Nocardia Isolate.</title>
        <authorList>
            <person name="Herisse M."/>
            <person name="Ishida K."/>
            <person name="Porter J.L."/>
            <person name="Howden B."/>
            <person name="Hertweck C."/>
            <person name="Stinear T.P."/>
            <person name="Pidot S.J."/>
        </authorList>
    </citation>
    <scope>NUCLEOTIDE SEQUENCE [LARGE SCALE GENOMIC DNA]</scope>
    <source>
        <strain evidence="1 2">AUSMDU00012717</strain>
    </source>
</reference>
<dbReference type="KEGG" id="nah:F5544_12875"/>
<name>A0A6G9YBD6_9NOCA</name>
<accession>A0A6G9YBD6</accession>
<keyword evidence="2" id="KW-1185">Reference proteome</keyword>